<feature type="binding site" evidence="7">
    <location>
        <position position="65"/>
    </location>
    <ligand>
        <name>Ni(2+)</name>
        <dbReference type="ChEBI" id="CHEBI:49786"/>
    </ligand>
</feature>
<dbReference type="PROSITE" id="PS00507">
    <property type="entry name" value="NI_HGENASE_L_1"/>
    <property type="match status" value="1"/>
</dbReference>
<comment type="cofactor">
    <cofactor evidence="7">
        <name>Fe cation</name>
        <dbReference type="ChEBI" id="CHEBI:24875"/>
    </cofactor>
</comment>
<keyword evidence="7" id="KW-0460">Magnesium</keyword>
<dbReference type="AlphaFoldDB" id="A0A8B6X6Y9"/>
<comment type="similarity">
    <text evidence="3">Belongs to the [NiFe]/[NiFeSe] hydrogenase large subunit family.</text>
</comment>
<accession>A0A8B6X6Y9</accession>
<organism evidence="9 10">
    <name type="scientific">Derxia gummosa DSM 723</name>
    <dbReference type="NCBI Taxonomy" id="1121388"/>
    <lineage>
        <taxon>Bacteria</taxon>
        <taxon>Pseudomonadati</taxon>
        <taxon>Pseudomonadota</taxon>
        <taxon>Betaproteobacteria</taxon>
        <taxon>Burkholderiales</taxon>
        <taxon>Alcaligenaceae</taxon>
        <taxon>Derxia</taxon>
    </lineage>
</organism>
<feature type="region of interest" description="Disordered" evidence="8">
    <location>
        <begin position="278"/>
        <end position="323"/>
    </location>
</feature>
<protein>
    <submittedName>
        <fullName evidence="10">Nickel-dependent hydrogenase large subunit</fullName>
    </submittedName>
</protein>
<dbReference type="Pfam" id="PF00374">
    <property type="entry name" value="NiFeSe_Hases"/>
    <property type="match status" value="2"/>
</dbReference>
<evidence type="ECO:0000256" key="3">
    <source>
        <dbReference type="ARBA" id="ARBA00009292"/>
    </source>
</evidence>
<dbReference type="Gene3D" id="1.10.645.10">
    <property type="entry name" value="Cytochrome-c3 Hydrogenase, chain B"/>
    <property type="match status" value="1"/>
</dbReference>
<evidence type="ECO:0000256" key="5">
    <source>
        <dbReference type="ARBA" id="ARBA00022723"/>
    </source>
</evidence>
<comment type="cofactor">
    <cofactor evidence="1 7">
        <name>Ni(2+)</name>
        <dbReference type="ChEBI" id="CHEBI:49786"/>
    </cofactor>
</comment>
<dbReference type="InterPro" id="IPR050867">
    <property type="entry name" value="NiFe/NiFeSe_hydrgnase_LSU"/>
</dbReference>
<keyword evidence="5 7" id="KW-0479">Metal-binding</keyword>
<evidence type="ECO:0000313" key="9">
    <source>
        <dbReference type="Proteomes" id="UP000675920"/>
    </source>
</evidence>
<feature type="binding site" evidence="7">
    <location>
        <position position="541"/>
    </location>
    <ligand>
        <name>Fe cation</name>
        <dbReference type="ChEBI" id="CHEBI:24875"/>
    </ligand>
</feature>
<dbReference type="InterPro" id="IPR001501">
    <property type="entry name" value="Ni-dep_hyd_lsu"/>
</dbReference>
<dbReference type="Proteomes" id="UP000675920">
    <property type="component" value="Unplaced"/>
</dbReference>
<name>A0A8B6X6Y9_9BURK</name>
<keyword evidence="6" id="KW-0560">Oxidoreductase</keyword>
<evidence type="ECO:0000256" key="2">
    <source>
        <dbReference type="ARBA" id="ARBA00004196"/>
    </source>
</evidence>
<evidence type="ECO:0000256" key="1">
    <source>
        <dbReference type="ARBA" id="ARBA00001967"/>
    </source>
</evidence>
<feature type="binding site" evidence="7">
    <location>
        <position position="46"/>
    </location>
    <ligand>
        <name>Mg(2+)</name>
        <dbReference type="ChEBI" id="CHEBI:18420"/>
    </ligand>
</feature>
<dbReference type="PANTHER" id="PTHR42958">
    <property type="entry name" value="HYDROGENASE-2 LARGE CHAIN"/>
    <property type="match status" value="1"/>
</dbReference>
<feature type="compositionally biased region" description="Basic and acidic residues" evidence="8">
    <location>
        <begin position="278"/>
        <end position="288"/>
    </location>
</feature>
<feature type="binding site" evidence="7">
    <location>
        <position position="538"/>
    </location>
    <ligand>
        <name>Ni(2+)</name>
        <dbReference type="ChEBI" id="CHEBI:49786"/>
    </ligand>
</feature>
<dbReference type="SUPFAM" id="SSF56762">
    <property type="entry name" value="HydB/Nqo4-like"/>
    <property type="match status" value="1"/>
</dbReference>
<feature type="binding site" evidence="7">
    <location>
        <position position="68"/>
    </location>
    <ligand>
        <name>Fe cation</name>
        <dbReference type="ChEBI" id="CHEBI:24875"/>
    </ligand>
</feature>
<feature type="binding site" evidence="7">
    <location>
        <position position="489"/>
    </location>
    <ligand>
        <name>Mg(2+)</name>
        <dbReference type="ChEBI" id="CHEBI:18420"/>
    </ligand>
</feature>
<dbReference type="GO" id="GO:0030313">
    <property type="term" value="C:cell envelope"/>
    <property type="evidence" value="ECO:0007669"/>
    <property type="project" value="UniProtKB-SubCell"/>
</dbReference>
<evidence type="ECO:0000256" key="4">
    <source>
        <dbReference type="ARBA" id="ARBA00022596"/>
    </source>
</evidence>
<evidence type="ECO:0000313" key="10">
    <source>
        <dbReference type="RefSeq" id="WP_034410202.1"/>
    </source>
</evidence>
<keyword evidence="7" id="KW-0408">Iron</keyword>
<dbReference type="RefSeq" id="WP_034410202.1">
    <property type="nucleotide sequence ID" value="NZ_AXWS01000004.1"/>
</dbReference>
<reference evidence="10" key="1">
    <citation type="submission" date="2025-08" db="UniProtKB">
        <authorList>
            <consortium name="RefSeq"/>
        </authorList>
    </citation>
    <scope>IDENTIFICATION</scope>
</reference>
<dbReference type="GO" id="GO:0016151">
    <property type="term" value="F:nickel cation binding"/>
    <property type="evidence" value="ECO:0007669"/>
    <property type="project" value="InterPro"/>
</dbReference>
<evidence type="ECO:0000256" key="7">
    <source>
        <dbReference type="PIRSR" id="PIRSR601501-1"/>
    </source>
</evidence>
<feature type="binding site" evidence="7">
    <location>
        <position position="68"/>
    </location>
    <ligand>
        <name>Ni(2+)</name>
        <dbReference type="ChEBI" id="CHEBI:49786"/>
    </ligand>
</feature>
<keyword evidence="9" id="KW-1185">Reference proteome</keyword>
<proteinExistence type="inferred from homology"/>
<dbReference type="OrthoDB" id="9761717at2"/>
<evidence type="ECO:0000256" key="8">
    <source>
        <dbReference type="SAM" id="MobiDB-lite"/>
    </source>
</evidence>
<feature type="binding site" evidence="7">
    <location>
        <position position="544"/>
    </location>
    <ligand>
        <name>Mg(2+)</name>
        <dbReference type="ChEBI" id="CHEBI:18420"/>
    </ligand>
</feature>
<dbReference type="GO" id="GO:0008901">
    <property type="term" value="F:ferredoxin hydrogenase activity"/>
    <property type="evidence" value="ECO:0007669"/>
    <property type="project" value="InterPro"/>
</dbReference>
<evidence type="ECO:0000256" key="6">
    <source>
        <dbReference type="ARBA" id="ARBA00023002"/>
    </source>
</evidence>
<dbReference type="PANTHER" id="PTHR42958:SF4">
    <property type="entry name" value="HYDROGENASE EXPRESSION_FORMATION PROTEIN HUPK"/>
    <property type="match status" value="1"/>
</dbReference>
<dbReference type="InterPro" id="IPR018194">
    <property type="entry name" value="Ni-dep_hyd_lsu_Ni_BS"/>
</dbReference>
<sequence length="544" mass="57714">MPASPDRRLILGPFNRVEGDLEVRLDIADGRVRRAEVNSPMYRGFEQMLEGREAADALVIVPRICGICSVSQSIAAARALAELAGIEPPPNGAHAINLMGAVENVADHLSHFYLFFMPDFARPAYAAEPWFAEAQRRYAALAGERSRAALAARQRWFTIVGTLGGKWPHTQSIVPGGSTRAIDAAERRRLLASVRELRRFLETTTFGAPLEAVAALDSRAAFDALLGGGAAAGDLGFFAQLADALALDALGPGPGRYLSVGAYPLPEGGEAFHSGFLDTHHGPAEIGERVPAPAGTDGLQGFADAPEPHHAPHPRPLSTAPRPWRLVMPDPAAVTEDVSHAWYAAAPDQPAPSPAAARTLPDIDRAGAYSWAKAPRYAGRVLETGAIARQLIDGQPLVEREVMRSGANVWTRVLARLVETARIVIAAEGWLAAIRPGEPFHVAARPGAASHAGHAASADGFAVGRTEAARGSLLHYAEVRGGRIANWQIVAPTTWNFSPRDAAGTPGALEAALVGTEVNAGDDTPVRVQHVVRSFDPCMVCTVH</sequence>
<keyword evidence="4 7" id="KW-0533">Nickel</keyword>
<comment type="subcellular location">
    <subcellularLocation>
        <location evidence="2">Cell envelope</location>
    </subcellularLocation>
</comment>
<dbReference type="InterPro" id="IPR029014">
    <property type="entry name" value="NiFe-Hase_large"/>
</dbReference>